<accession>A0A1N7B683</accession>
<keyword evidence="2" id="KW-1185">Reference proteome</keyword>
<keyword evidence="1" id="KW-0548">Nucleotidyltransferase</keyword>
<dbReference type="STRING" id="56779.SAMN05421834_12835"/>
<dbReference type="Proteomes" id="UP000185669">
    <property type="component" value="Unassembled WGS sequence"/>
</dbReference>
<dbReference type="PANTHER" id="PTHR46390:SF1">
    <property type="entry name" value="MANNOSE-1-PHOSPHATE GUANYLYLTRANSFERASE"/>
    <property type="match status" value="1"/>
</dbReference>
<dbReference type="InterPro" id="IPR051161">
    <property type="entry name" value="Mannose-6P_isomerase_type2"/>
</dbReference>
<evidence type="ECO:0000313" key="2">
    <source>
        <dbReference type="Proteomes" id="UP000185669"/>
    </source>
</evidence>
<dbReference type="GO" id="GO:0009298">
    <property type="term" value="P:GDP-mannose biosynthetic process"/>
    <property type="evidence" value="ECO:0007669"/>
    <property type="project" value="TreeGrafter"/>
</dbReference>
<dbReference type="Gene3D" id="3.90.550.10">
    <property type="entry name" value="Spore Coat Polysaccharide Biosynthesis Protein SpsA, Chain A"/>
    <property type="match status" value="1"/>
</dbReference>
<dbReference type="GO" id="GO:0004475">
    <property type="term" value="F:mannose-1-phosphate guanylyltransferase (GTP) activity"/>
    <property type="evidence" value="ECO:0007669"/>
    <property type="project" value="TreeGrafter"/>
</dbReference>
<dbReference type="EMBL" id="FTNC01000028">
    <property type="protein sequence ID" value="SIR46812.1"/>
    <property type="molecule type" value="Genomic_DNA"/>
</dbReference>
<reference evidence="2" key="1">
    <citation type="submission" date="2017-01" db="EMBL/GenBank/DDBJ databases">
        <authorList>
            <person name="Varghese N."/>
            <person name="Submissions S."/>
        </authorList>
    </citation>
    <scope>NUCLEOTIDE SEQUENCE [LARGE SCALE GENOMIC DNA]</scope>
    <source>
        <strain evidence="2">ATCC 700103</strain>
    </source>
</reference>
<name>A0A1N7B683_9FIRM</name>
<dbReference type="InterPro" id="IPR029044">
    <property type="entry name" value="Nucleotide-diphossugar_trans"/>
</dbReference>
<proteinExistence type="predicted"/>
<organism evidence="1 2">
    <name type="scientific">Halanaerobium kushneri</name>
    <dbReference type="NCBI Taxonomy" id="56779"/>
    <lineage>
        <taxon>Bacteria</taxon>
        <taxon>Bacillati</taxon>
        <taxon>Bacillota</taxon>
        <taxon>Clostridia</taxon>
        <taxon>Halanaerobiales</taxon>
        <taxon>Halanaerobiaceae</taxon>
        <taxon>Halanaerobium</taxon>
    </lineage>
</organism>
<gene>
    <name evidence="1" type="ORF">SAMN05421834_12835</name>
</gene>
<keyword evidence="1" id="KW-0808">Transferase</keyword>
<dbReference type="PANTHER" id="PTHR46390">
    <property type="entry name" value="MANNOSE-1-PHOSPHATE GUANYLYLTRANSFERASE"/>
    <property type="match status" value="1"/>
</dbReference>
<sequence length="53" mass="6062">MTILPAYHVIINNQEFIENLKKAEEITETESNLVIIGIENSKPETCYGYINYG</sequence>
<dbReference type="AlphaFoldDB" id="A0A1N7B683"/>
<evidence type="ECO:0000313" key="1">
    <source>
        <dbReference type="EMBL" id="SIR46812.1"/>
    </source>
</evidence>
<protein>
    <submittedName>
        <fullName evidence="1">Mannose-1-phosphate guanylyltransferase</fullName>
    </submittedName>
</protein>